<feature type="transmembrane region" description="Helical" evidence="5">
    <location>
        <begin position="12"/>
        <end position="31"/>
    </location>
</feature>
<dbReference type="PANTHER" id="PTHR36460:SF1">
    <property type="entry name" value="UPF0132 DOMAIN PROTEIN (AFU_ORTHOLOGUE AFUA_3G10255)"/>
    <property type="match status" value="1"/>
</dbReference>
<proteinExistence type="predicted"/>
<evidence type="ECO:0000256" key="4">
    <source>
        <dbReference type="ARBA" id="ARBA00023136"/>
    </source>
</evidence>
<keyword evidence="3 5" id="KW-1133">Transmembrane helix</keyword>
<feature type="transmembrane region" description="Helical" evidence="5">
    <location>
        <begin position="43"/>
        <end position="62"/>
    </location>
</feature>
<accession>A0ABZ2J525</accession>
<keyword evidence="4 5" id="KW-0472">Membrane</keyword>
<gene>
    <name evidence="6" type="ORF">V8247_03310</name>
</gene>
<protein>
    <submittedName>
        <fullName evidence="6">DUF4870 domain-containing protein</fullName>
    </submittedName>
</protein>
<dbReference type="EMBL" id="CP146612">
    <property type="protein sequence ID" value="WWX26004.1"/>
    <property type="molecule type" value="Genomic_DNA"/>
</dbReference>
<dbReference type="Proteomes" id="UP001375370">
    <property type="component" value="Chromosome"/>
</dbReference>
<keyword evidence="7" id="KW-1185">Reference proteome</keyword>
<name>A0ABZ2J525_9CHLR</name>
<reference evidence="6 7" key="1">
    <citation type="submission" date="2024-03" db="EMBL/GenBank/DDBJ databases">
        <title>A Dehalogenimonas Isolated from Estuarine Sediments Dihaloeliminates Chlorinated Alkanes.</title>
        <authorList>
            <person name="Yang Y."/>
            <person name="Wang H."/>
        </authorList>
    </citation>
    <scope>NUCLEOTIDE SEQUENCE [LARGE SCALE GENOMIC DNA]</scope>
    <source>
        <strain evidence="6 7">W</strain>
    </source>
</reference>
<evidence type="ECO:0000313" key="7">
    <source>
        <dbReference type="Proteomes" id="UP001375370"/>
    </source>
</evidence>
<dbReference type="InterPro" id="IPR019109">
    <property type="entry name" value="MamF_MmsF"/>
</dbReference>
<keyword evidence="2 5" id="KW-0812">Transmembrane</keyword>
<evidence type="ECO:0000313" key="6">
    <source>
        <dbReference type="EMBL" id="WWX26004.1"/>
    </source>
</evidence>
<evidence type="ECO:0000256" key="2">
    <source>
        <dbReference type="ARBA" id="ARBA00022692"/>
    </source>
</evidence>
<dbReference type="PANTHER" id="PTHR36460">
    <property type="entry name" value="UPF0132 DOMAIN PROTEIN (AFU_ORTHOLOGUE AFUA_3G10255)"/>
    <property type="match status" value="1"/>
</dbReference>
<evidence type="ECO:0000256" key="1">
    <source>
        <dbReference type="ARBA" id="ARBA00004141"/>
    </source>
</evidence>
<comment type="subcellular location">
    <subcellularLocation>
        <location evidence="1">Membrane</location>
        <topology evidence="1">Multi-pass membrane protein</topology>
    </subcellularLocation>
</comment>
<feature type="transmembrane region" description="Helical" evidence="5">
    <location>
        <begin position="68"/>
        <end position="86"/>
    </location>
</feature>
<evidence type="ECO:0000256" key="3">
    <source>
        <dbReference type="ARBA" id="ARBA00022989"/>
    </source>
</evidence>
<sequence length="111" mass="12159">MDDSSTGLKSNVAGLLCYLAAWVSGLIFYLVETKSQFVRFHAAQSIIVFGGLSIVTAIFTVIPFIGWVINAFLGIVAFVLWLVLMVKAYQGEKYKLPIAGDLAEQWAAKKV</sequence>
<dbReference type="RefSeq" id="WP_338738734.1">
    <property type="nucleotide sequence ID" value="NZ_CP146612.1"/>
</dbReference>
<evidence type="ECO:0000256" key="5">
    <source>
        <dbReference type="SAM" id="Phobius"/>
    </source>
</evidence>
<organism evidence="6 7">
    <name type="scientific">Candidatus Dehalogenimonas loeffleri</name>
    <dbReference type="NCBI Taxonomy" id="3127115"/>
    <lineage>
        <taxon>Bacteria</taxon>
        <taxon>Bacillati</taxon>
        <taxon>Chloroflexota</taxon>
        <taxon>Dehalococcoidia</taxon>
        <taxon>Dehalococcoidales</taxon>
        <taxon>Dehalococcoidaceae</taxon>
        <taxon>Dehalogenimonas</taxon>
    </lineage>
</organism>
<dbReference type="Pfam" id="PF09685">
    <property type="entry name" value="MamF_MmsF"/>
    <property type="match status" value="1"/>
</dbReference>